<dbReference type="RefSeq" id="WP_110935768.1">
    <property type="nucleotide sequence ID" value="NZ_KZ614146.1"/>
</dbReference>
<dbReference type="Gene3D" id="3.40.50.300">
    <property type="entry name" value="P-loop containing nucleotide triphosphate hydrolases"/>
    <property type="match status" value="2"/>
</dbReference>
<dbReference type="PANTHER" id="PTHR42957">
    <property type="entry name" value="HELICASE MJ1565-RELATED"/>
    <property type="match status" value="1"/>
</dbReference>
<dbReference type="CDD" id="cd01127">
    <property type="entry name" value="TrwB_TraG_TraD_VirD4"/>
    <property type="match status" value="1"/>
</dbReference>
<dbReference type="Proteomes" id="UP000281498">
    <property type="component" value="Unassembled WGS sequence"/>
</dbReference>
<dbReference type="EMBL" id="PDOE01000006">
    <property type="protein sequence ID" value="RKL66488.1"/>
    <property type="molecule type" value="Genomic_DNA"/>
</dbReference>
<evidence type="ECO:0000313" key="3">
    <source>
        <dbReference type="Proteomes" id="UP000281498"/>
    </source>
</evidence>
<proteinExistence type="predicted"/>
<dbReference type="PANTHER" id="PTHR42957:SF1">
    <property type="entry name" value="HELICASE MJ1565-RELATED"/>
    <property type="match status" value="1"/>
</dbReference>
<accession>A0A3A9K557</accession>
<dbReference type="OrthoDB" id="9806951at2"/>
<dbReference type="SUPFAM" id="SSF52540">
    <property type="entry name" value="P-loop containing nucleoside triphosphate hydrolases"/>
    <property type="match status" value="1"/>
</dbReference>
<keyword evidence="3" id="KW-1185">Reference proteome</keyword>
<dbReference type="Pfam" id="PF01935">
    <property type="entry name" value="DUF87"/>
    <property type="match status" value="1"/>
</dbReference>
<evidence type="ECO:0000313" key="2">
    <source>
        <dbReference type="EMBL" id="RKL66488.1"/>
    </source>
</evidence>
<feature type="domain" description="Helicase HerA central" evidence="1">
    <location>
        <begin position="151"/>
        <end position="428"/>
    </location>
</feature>
<gene>
    <name evidence="2" type="ORF">CR203_14400</name>
</gene>
<name>A0A3A9K557_9BACI</name>
<evidence type="ECO:0000259" key="1">
    <source>
        <dbReference type="Pfam" id="PF01935"/>
    </source>
</evidence>
<dbReference type="InterPro" id="IPR002789">
    <property type="entry name" value="HerA_central"/>
</dbReference>
<comment type="caution">
    <text evidence="2">The sequence shown here is derived from an EMBL/GenBank/DDBJ whole genome shotgun (WGS) entry which is preliminary data.</text>
</comment>
<protein>
    <recommendedName>
        <fullName evidence="1">Helicase HerA central domain-containing protein</fullName>
    </recommendedName>
</protein>
<dbReference type="InterPro" id="IPR008571">
    <property type="entry name" value="HerA-like"/>
</dbReference>
<dbReference type="AlphaFoldDB" id="A0A3A9K557"/>
<sequence>MANFSVVNDLSLGRVVEVEGTSIKIELDNNLTDLTRSYNGRVYSVGQIASILKIHFGRKILFVYVKLLRMSSDVENQEKSSSINADSRIIEADLLGEGVWDKSNKTLKFSRGVELYPLPLQSVYLMTDYELDALYSGAESDAQNNSVTPLVEIGTYSGSNQIVRANINKLFGNHCAILGSTGSGKSGTVAAILHSVIDATGVENKTLHPRIIMIDPHGEYGKAFNGKAVVYNAYSDATAEASSSEEIILPFWLMTADEFRSLVIGKTEFEATSQNNIIYEALAYARMVNLGILKRIEDTDPKGGTEADLQDGKSEKDKLLFDRDKPIPFKLEDFLFHIDKIQGRKLGKTEKISQSGRESIDGILRKFRILRSNPQLNFIMKELDGDTPQLPEIISQLLGENAGGNLRIIDISGLPNEVAGILTALIARLTFQYKLWQSREEREKDPVLFVCEEAHRYVPKFGEAQYKEAQVAIRRIAKEGRKYGIGLMLISQRPSDVETTVLSQCNSWIILRLTNSNDQSYVSNFIPDSLSGLTKILSSLTRREAIFVGEAAALPSRIKIRKLTSDKLPDSSDVDFLKGWSAPQLTLDDIKKTTEKWVKNT</sequence>
<organism evidence="2 3">
    <name type="scientific">Salipaludibacillus neizhouensis</name>
    <dbReference type="NCBI Taxonomy" id="885475"/>
    <lineage>
        <taxon>Bacteria</taxon>
        <taxon>Bacillati</taxon>
        <taxon>Bacillota</taxon>
        <taxon>Bacilli</taxon>
        <taxon>Bacillales</taxon>
        <taxon>Bacillaceae</taxon>
    </lineage>
</organism>
<reference evidence="2 3" key="1">
    <citation type="submission" date="2017-10" db="EMBL/GenBank/DDBJ databases">
        <title>Bacillus sp. nov., a halophilic bacterium isolated from a Keqin Lake.</title>
        <authorList>
            <person name="Wang H."/>
        </authorList>
    </citation>
    <scope>NUCLEOTIDE SEQUENCE [LARGE SCALE GENOMIC DNA]</scope>
    <source>
        <strain evidence="2 3">KCTC 13187</strain>
    </source>
</reference>
<dbReference type="InterPro" id="IPR027417">
    <property type="entry name" value="P-loop_NTPase"/>
</dbReference>